<dbReference type="Gene3D" id="1.10.3720.10">
    <property type="entry name" value="MetI-like"/>
    <property type="match status" value="1"/>
</dbReference>
<comment type="subcellular location">
    <subcellularLocation>
        <location evidence="1 7">Cell membrane</location>
        <topology evidence="1 7">Multi-pass membrane protein</topology>
    </subcellularLocation>
</comment>
<comment type="similarity">
    <text evidence="7">Belongs to the binding-protein-dependent transport system permease family.</text>
</comment>
<dbReference type="PANTHER" id="PTHR43163">
    <property type="entry name" value="DIPEPTIDE TRANSPORT SYSTEM PERMEASE PROTEIN DPPB-RELATED"/>
    <property type="match status" value="1"/>
</dbReference>
<feature type="transmembrane region" description="Helical" evidence="7">
    <location>
        <begin position="290"/>
        <end position="308"/>
    </location>
</feature>
<keyword evidence="4 7" id="KW-0812">Transmembrane</keyword>
<protein>
    <submittedName>
        <fullName evidence="9">ABC transporter permease</fullName>
    </submittedName>
</protein>
<dbReference type="InterPro" id="IPR000515">
    <property type="entry name" value="MetI-like"/>
</dbReference>
<feature type="transmembrane region" description="Helical" evidence="7">
    <location>
        <begin position="187"/>
        <end position="209"/>
    </location>
</feature>
<dbReference type="EMBL" id="CP058580">
    <property type="protein sequence ID" value="QLG64265.1"/>
    <property type="molecule type" value="Genomic_DNA"/>
</dbReference>
<organism evidence="9 10">
    <name type="scientific">Halorarum salinum</name>
    <dbReference type="NCBI Taxonomy" id="2743089"/>
    <lineage>
        <taxon>Archaea</taxon>
        <taxon>Methanobacteriati</taxon>
        <taxon>Methanobacteriota</taxon>
        <taxon>Stenosarchaea group</taxon>
        <taxon>Halobacteria</taxon>
        <taxon>Halobacteriales</taxon>
        <taxon>Haloferacaceae</taxon>
        <taxon>Halorarum</taxon>
    </lineage>
</organism>
<evidence type="ECO:0000256" key="1">
    <source>
        <dbReference type="ARBA" id="ARBA00004651"/>
    </source>
</evidence>
<evidence type="ECO:0000256" key="2">
    <source>
        <dbReference type="ARBA" id="ARBA00022448"/>
    </source>
</evidence>
<evidence type="ECO:0000256" key="6">
    <source>
        <dbReference type="ARBA" id="ARBA00023136"/>
    </source>
</evidence>
<reference evidence="9 10" key="1">
    <citation type="submission" date="2020-06" db="EMBL/GenBank/DDBJ databases">
        <title>NJ-3-1, isolated from saline soil.</title>
        <authorList>
            <person name="Cui H.L."/>
            <person name="Shi X."/>
        </authorList>
    </citation>
    <scope>NUCLEOTIDE SEQUENCE [LARGE SCALE GENOMIC DNA]</scope>
    <source>
        <strain evidence="9 10">NJ-3-1</strain>
        <plasmid evidence="9 10">unnamed1</plasmid>
    </source>
</reference>
<dbReference type="PANTHER" id="PTHR43163:SF6">
    <property type="entry name" value="DIPEPTIDE TRANSPORT SYSTEM PERMEASE PROTEIN DPPB-RELATED"/>
    <property type="match status" value="1"/>
</dbReference>
<accession>A0A7D5QNP5</accession>
<evidence type="ECO:0000256" key="4">
    <source>
        <dbReference type="ARBA" id="ARBA00022692"/>
    </source>
</evidence>
<dbReference type="KEGG" id="halu:HUG12_21010"/>
<dbReference type="RefSeq" id="WP_179270847.1">
    <property type="nucleotide sequence ID" value="NZ_CP058580.1"/>
</dbReference>
<name>A0A7D5QNP5_9EURY</name>
<evidence type="ECO:0000313" key="10">
    <source>
        <dbReference type="Proteomes" id="UP000509626"/>
    </source>
</evidence>
<dbReference type="AlphaFoldDB" id="A0A7D5QNP5"/>
<evidence type="ECO:0000313" key="9">
    <source>
        <dbReference type="EMBL" id="QLG64265.1"/>
    </source>
</evidence>
<dbReference type="OrthoDB" id="44105at2157"/>
<dbReference type="GO" id="GO:0005886">
    <property type="term" value="C:plasma membrane"/>
    <property type="evidence" value="ECO:0007669"/>
    <property type="project" value="UniProtKB-SubCell"/>
</dbReference>
<feature type="transmembrane region" description="Helical" evidence="7">
    <location>
        <begin position="73"/>
        <end position="94"/>
    </location>
</feature>
<keyword evidence="6 7" id="KW-0472">Membrane</keyword>
<keyword evidence="2 7" id="KW-0813">Transport</keyword>
<keyword evidence="3" id="KW-1003">Cell membrane</keyword>
<proteinExistence type="inferred from homology"/>
<evidence type="ECO:0000256" key="3">
    <source>
        <dbReference type="ARBA" id="ARBA00022475"/>
    </source>
</evidence>
<feature type="transmembrane region" description="Helical" evidence="7">
    <location>
        <begin position="247"/>
        <end position="270"/>
    </location>
</feature>
<keyword evidence="10" id="KW-1185">Reference proteome</keyword>
<geneLocation type="plasmid" evidence="9 10">
    <name>unnamed1</name>
</geneLocation>
<sequence length="327" mass="34781">MRARYVGFRLAWTVFAAWLFVTALFLFLALTPDPNEAVVGWLAAQNGGHEAAVEAQAAYREARGRNRPLWDRYVGWLVAFLTLEFGHSFSYGTSVNAVLARTIPRTLAYVVPGVLVSAALSVAVGTVAALRGGISDAAGRLLGYVCLCLPAFVAGEALVLVTRRTDTPLDALVGYAIDLPLTAPSNLLALAPAAAILGINLFGAQVLWVRTESREIAAREFVKTLRANGVARRRVYRHVVRNAASPLLALVVSEVLVVLFVTVYVVEIVLGVPGVGTASYTGFLDRDVGLVLTTVSLLVVTALTANLLQDLASSALDPRVAGGGERR</sequence>
<dbReference type="PROSITE" id="PS50928">
    <property type="entry name" value="ABC_TM1"/>
    <property type="match status" value="1"/>
</dbReference>
<feature type="domain" description="ABC transmembrane type-1" evidence="8">
    <location>
        <begin position="103"/>
        <end position="309"/>
    </location>
</feature>
<feature type="transmembrane region" description="Helical" evidence="7">
    <location>
        <begin position="6"/>
        <end position="30"/>
    </location>
</feature>
<dbReference type="GeneID" id="56039995"/>
<evidence type="ECO:0000259" key="8">
    <source>
        <dbReference type="PROSITE" id="PS50928"/>
    </source>
</evidence>
<evidence type="ECO:0000256" key="5">
    <source>
        <dbReference type="ARBA" id="ARBA00022989"/>
    </source>
</evidence>
<feature type="transmembrane region" description="Helical" evidence="7">
    <location>
        <begin position="106"/>
        <end position="129"/>
    </location>
</feature>
<keyword evidence="5 7" id="KW-1133">Transmembrane helix</keyword>
<gene>
    <name evidence="9" type="ORF">HUG12_21010</name>
</gene>
<dbReference type="SUPFAM" id="SSF161098">
    <property type="entry name" value="MetI-like"/>
    <property type="match status" value="1"/>
</dbReference>
<dbReference type="Pfam" id="PF00528">
    <property type="entry name" value="BPD_transp_1"/>
    <property type="match status" value="1"/>
</dbReference>
<dbReference type="GO" id="GO:0055085">
    <property type="term" value="P:transmembrane transport"/>
    <property type="evidence" value="ECO:0007669"/>
    <property type="project" value="InterPro"/>
</dbReference>
<keyword evidence="9" id="KW-0614">Plasmid</keyword>
<evidence type="ECO:0000256" key="7">
    <source>
        <dbReference type="RuleBase" id="RU363032"/>
    </source>
</evidence>
<dbReference type="Proteomes" id="UP000509626">
    <property type="component" value="Plasmid unnamed1"/>
</dbReference>
<dbReference type="InterPro" id="IPR035906">
    <property type="entry name" value="MetI-like_sf"/>
</dbReference>